<feature type="region of interest" description="Disordered" evidence="1">
    <location>
        <begin position="287"/>
        <end position="307"/>
    </location>
</feature>
<dbReference type="Proteomes" id="UP000008144">
    <property type="component" value="Chromosome 3"/>
</dbReference>
<dbReference type="Ensembl" id="ENSCINT00000023737.2">
    <property type="protein sequence ID" value="ENSCINP00000023491.2"/>
    <property type="gene ID" value="ENSCING00000012633.2"/>
</dbReference>
<protein>
    <submittedName>
        <fullName evidence="2">Uncharacterized LOC100178860</fullName>
    </submittedName>
</protein>
<dbReference type="AlphaFoldDB" id="F6WS97"/>
<feature type="region of interest" description="Disordered" evidence="1">
    <location>
        <begin position="76"/>
        <end position="104"/>
    </location>
</feature>
<dbReference type="InParanoid" id="F6WS97"/>
<accession>A0A1W2WP28</accession>
<dbReference type="KEGG" id="cin:100178860"/>
<keyword evidence="3" id="KW-1185">Reference proteome</keyword>
<gene>
    <name evidence="2" type="primary">LOC100178860</name>
</gene>
<organism evidence="2 3">
    <name type="scientific">Ciona intestinalis</name>
    <name type="common">Transparent sea squirt</name>
    <name type="synonym">Ascidia intestinalis</name>
    <dbReference type="NCBI Taxonomy" id="7719"/>
    <lineage>
        <taxon>Eukaryota</taxon>
        <taxon>Metazoa</taxon>
        <taxon>Chordata</taxon>
        <taxon>Tunicata</taxon>
        <taxon>Ascidiacea</taxon>
        <taxon>Phlebobranchia</taxon>
        <taxon>Cionidae</taxon>
        <taxon>Ciona</taxon>
    </lineage>
</organism>
<evidence type="ECO:0000313" key="3">
    <source>
        <dbReference type="Proteomes" id="UP000008144"/>
    </source>
</evidence>
<name>F6WS97_CIOIN</name>
<reference evidence="3" key="1">
    <citation type="journal article" date="2002" name="Science">
        <title>The draft genome of Ciona intestinalis: insights into chordate and vertebrate origins.</title>
        <authorList>
            <person name="Dehal P."/>
            <person name="Satou Y."/>
            <person name="Campbell R.K."/>
            <person name="Chapman J."/>
            <person name="Degnan B."/>
            <person name="De Tomaso A."/>
            <person name="Davidson B."/>
            <person name="Di Gregorio A."/>
            <person name="Gelpke M."/>
            <person name="Goodstein D.M."/>
            <person name="Harafuji N."/>
            <person name="Hastings K.E."/>
            <person name="Ho I."/>
            <person name="Hotta K."/>
            <person name="Huang W."/>
            <person name="Kawashima T."/>
            <person name="Lemaire P."/>
            <person name="Martinez D."/>
            <person name="Meinertzhagen I.A."/>
            <person name="Necula S."/>
            <person name="Nonaka M."/>
            <person name="Putnam N."/>
            <person name="Rash S."/>
            <person name="Saiga H."/>
            <person name="Satake M."/>
            <person name="Terry A."/>
            <person name="Yamada L."/>
            <person name="Wang H.G."/>
            <person name="Awazu S."/>
            <person name="Azumi K."/>
            <person name="Boore J."/>
            <person name="Branno M."/>
            <person name="Chin-Bow S."/>
            <person name="DeSantis R."/>
            <person name="Doyle S."/>
            <person name="Francino P."/>
            <person name="Keys D.N."/>
            <person name="Haga S."/>
            <person name="Hayashi H."/>
            <person name="Hino K."/>
            <person name="Imai K.S."/>
            <person name="Inaba K."/>
            <person name="Kano S."/>
            <person name="Kobayashi K."/>
            <person name="Kobayashi M."/>
            <person name="Lee B.I."/>
            <person name="Makabe K.W."/>
            <person name="Manohar C."/>
            <person name="Matassi G."/>
            <person name="Medina M."/>
            <person name="Mochizuki Y."/>
            <person name="Mount S."/>
            <person name="Morishita T."/>
            <person name="Miura S."/>
            <person name="Nakayama A."/>
            <person name="Nishizaka S."/>
            <person name="Nomoto H."/>
            <person name="Ohta F."/>
            <person name="Oishi K."/>
            <person name="Rigoutsos I."/>
            <person name="Sano M."/>
            <person name="Sasaki A."/>
            <person name="Sasakura Y."/>
            <person name="Shoguchi E."/>
            <person name="Shin-i T."/>
            <person name="Spagnuolo A."/>
            <person name="Stainier D."/>
            <person name="Suzuki M.M."/>
            <person name="Tassy O."/>
            <person name="Takatori N."/>
            <person name="Tokuoka M."/>
            <person name="Yagi K."/>
            <person name="Yoshizaki F."/>
            <person name="Wada S."/>
            <person name="Zhang C."/>
            <person name="Hyatt P.D."/>
            <person name="Larimer F."/>
            <person name="Detter C."/>
            <person name="Doggett N."/>
            <person name="Glavina T."/>
            <person name="Hawkins T."/>
            <person name="Richardson P."/>
            <person name="Lucas S."/>
            <person name="Kohara Y."/>
            <person name="Levine M."/>
            <person name="Satoh N."/>
            <person name="Rokhsar D.S."/>
        </authorList>
    </citation>
    <scope>NUCLEOTIDE SEQUENCE [LARGE SCALE GENOMIC DNA]</scope>
</reference>
<dbReference type="OrthoDB" id="5947521at2759"/>
<reference evidence="2" key="4">
    <citation type="submission" date="2025-09" db="UniProtKB">
        <authorList>
            <consortium name="Ensembl"/>
        </authorList>
    </citation>
    <scope>IDENTIFICATION</scope>
</reference>
<reference evidence="2" key="3">
    <citation type="submission" date="2025-08" db="UniProtKB">
        <authorList>
            <consortium name="Ensembl"/>
        </authorList>
    </citation>
    <scope>IDENTIFICATION</scope>
</reference>
<dbReference type="GeneTree" id="ENSGT00980000198756"/>
<dbReference type="OMA" id="KMKVNVW"/>
<dbReference type="RefSeq" id="XP_002131211.1">
    <property type="nucleotide sequence ID" value="XM_002131175.4"/>
</dbReference>
<dbReference type="EMBL" id="EAAA01001755">
    <property type="status" value="NOT_ANNOTATED_CDS"/>
    <property type="molecule type" value="Genomic_DNA"/>
</dbReference>
<feature type="compositionally biased region" description="Basic and acidic residues" evidence="1">
    <location>
        <begin position="93"/>
        <end position="104"/>
    </location>
</feature>
<reference evidence="2" key="2">
    <citation type="journal article" date="2008" name="Genome Biol.">
        <title>Improved genome assembly and evidence-based global gene model set for the chordate Ciona intestinalis: new insight into intron and operon populations.</title>
        <authorList>
            <person name="Satou Y."/>
            <person name="Mineta K."/>
            <person name="Ogasawara M."/>
            <person name="Sasakura Y."/>
            <person name="Shoguchi E."/>
            <person name="Ueno K."/>
            <person name="Yamada L."/>
            <person name="Matsumoto J."/>
            <person name="Wasserscheid J."/>
            <person name="Dewar K."/>
            <person name="Wiley G.B."/>
            <person name="Macmil S.L."/>
            <person name="Roe B.A."/>
            <person name="Zeller R.W."/>
            <person name="Hastings K.E."/>
            <person name="Lemaire P."/>
            <person name="Lindquist E."/>
            <person name="Endo T."/>
            <person name="Hotta K."/>
            <person name="Inaba K."/>
        </authorList>
    </citation>
    <scope>NUCLEOTIDE SEQUENCE [LARGE SCALE GENOMIC DNA]</scope>
    <source>
        <strain evidence="2">wild type</strain>
    </source>
</reference>
<sequence length="307" mass="35626">MTTLVASLDPSVTSHNIGFVSKLKFDSESASLRRRSNFFSLPGKSPQFDVWKLPPPNFNPQAFEPEPLPRNSREAIKPWRYEQATKSVSAPTSKERRRNDKRKNEYFEELERSKFGSRAQTCGNIGQNSRRDLQLRFRVVDPYAAKIDFVKKGKHKDAVYEDLQPHDFRQYPKLKSLGLPEFVTSFERDFDGNKARIKGLSTLTGNESAGFLRQVEIRTKADYAIPRYPQYDVTILHPRPSYPNKIAAYTRHRRIDRSARSAFLERAEAMMEKRAREIKAFRELNATTAERSPEPKTHQFLQKLLDE</sequence>
<accession>F6WS97</accession>
<evidence type="ECO:0000313" key="2">
    <source>
        <dbReference type="Ensembl" id="ENSCINP00000023491.2"/>
    </source>
</evidence>
<evidence type="ECO:0000256" key="1">
    <source>
        <dbReference type="SAM" id="MobiDB-lite"/>
    </source>
</evidence>
<dbReference type="GeneID" id="100178860"/>
<proteinExistence type="predicted"/>
<dbReference type="HOGENOM" id="CLU_1002017_0_0_1"/>